<feature type="transmembrane region" description="Helical" evidence="5">
    <location>
        <begin position="57"/>
        <end position="78"/>
    </location>
</feature>
<name>A0A150J1B6_9EURY</name>
<dbReference type="PANTHER" id="PTHR39344">
    <property type="entry name" value="UPF0182 PROTEIN SLL1060"/>
    <property type="match status" value="1"/>
</dbReference>
<protein>
    <submittedName>
        <fullName evidence="8">Uncharacterized protein</fullName>
    </submittedName>
</protein>
<evidence type="ECO:0000313" key="9">
    <source>
        <dbReference type="Proteomes" id="UP000091929"/>
    </source>
</evidence>
<feature type="transmembrane region" description="Helical" evidence="5">
    <location>
        <begin position="149"/>
        <end position="174"/>
    </location>
</feature>
<accession>A0A150IP63</accession>
<dbReference type="PANTHER" id="PTHR39344:SF1">
    <property type="entry name" value="UPF0182 PROTEIN SLL1060"/>
    <property type="match status" value="1"/>
</dbReference>
<dbReference type="AlphaFoldDB" id="A0A150J1B6"/>
<evidence type="ECO:0000256" key="1">
    <source>
        <dbReference type="ARBA" id="ARBA00022475"/>
    </source>
</evidence>
<sequence>MKKESKKNGKGFNPKGLLYFIIFALIIGYFFGIPVYFNLNVLYTLFYEQFMVKLSLYLIGLVWSLVLAIILFLIMFLVTPLRNIIKQEVGRNIGGKLIYLLIFFLIFIFMPVPVLYLRYALYLQELPEITRPLIMDFIYNTDSFYQSYLYINLITIGKGILFLLTLVVALPYIANLFIERAKKLGKVFEDGTIREQPKEIVLEKIHSIPTAVILFLSLLLFSGLLFFSNVLTFYINNPDYVKFGILDFLQIGWVIESLILIGIGVMNIVVSRDRTELGIMSGISLIALFMPGIVKAALLVIALVFMPTLKSIFDMKFTEANVEEYKSRFLSKRGIIAILVILLIISPTAAAGVKGFLLDRSVRGNPLLNTPYIQREINSNRWVSYVENVERINVDILPQNELKNIQLQDFLNENRYLIDRVRVWDYVTGYVLARPRLGPRYYLISDTDLFLDPEEKRIYWATYKTIKPETPVTDNFYNRNLFYVGTDDIIIMDSNTREITNIPSKIYFGEGQLDYIYSEGDEIESVTTNSYATNMYLAEDRATNLGDNAQSLDVKTINISGLILFRLEGYGVWSEYPSLDYVPYRSLDERNSIYLPAEFERDLDSYIVLYNDEPYFLTDYNLRLDSATYMPYVNLDYKRNVARVITNMRNGEVTVYYVGPDDVFKKIYLEIYPWIKDGSEIPDEIRAQLRAPDDYFNYVSNAYTTYHITDPKEYIEATNFYEFDLGDSVGRYTDFIYNIIAKNPKTEDYEYAAFLQMILRRAESRELTALMYGYLDDKSSEAKFYAIDISAEKITGKRITQEFLNSQYQEEFRLLAETKRQGNMILYPFTYKDRTVPLYLLSVYVQRAESVNLWDIVAIEPRSMTFGRGQTVDDALNNLFSKITVTQVTPTTPTDGKPTVGPTPTGEKEELVATLIKYYIQREALQPGSEDYKKLTDEIISILNRLESLEG</sequence>
<feature type="transmembrane region" description="Helical" evidence="5">
    <location>
        <begin position="16"/>
        <end position="37"/>
    </location>
</feature>
<reference evidence="9 10" key="1">
    <citation type="journal article" date="2016" name="ISME J.">
        <title>Chasing the elusive Euryarchaeota class WSA2: genomes reveal a uniquely fastidious methyl-reducing methanogen.</title>
        <authorList>
            <person name="Nobu M.K."/>
            <person name="Narihiro T."/>
            <person name="Kuroda K."/>
            <person name="Mei R."/>
            <person name="Liu W.T."/>
        </authorList>
    </citation>
    <scope>NUCLEOTIDE SEQUENCE [LARGE SCALE GENOMIC DNA]</scope>
    <source>
        <strain evidence="6">B03fssc0709_Meth_Bin005</strain>
        <strain evidence="7">B15fssc0709_Meth_Bin003</strain>
        <strain evidence="8">BMIXfssc0709_Meth_Bin006</strain>
    </source>
</reference>
<evidence type="ECO:0000313" key="7">
    <source>
        <dbReference type="EMBL" id="KYC46730.1"/>
    </source>
</evidence>
<dbReference type="GO" id="GO:0016020">
    <property type="term" value="C:membrane"/>
    <property type="evidence" value="ECO:0007669"/>
    <property type="project" value="InterPro"/>
</dbReference>
<gene>
    <name evidence="6" type="ORF">APG10_00170</name>
    <name evidence="7" type="ORF">APG11_01706</name>
    <name evidence="8" type="ORF">APG12_00326</name>
</gene>
<dbReference type="Pfam" id="PF03699">
    <property type="entry name" value="UPF0182"/>
    <property type="match status" value="1"/>
</dbReference>
<evidence type="ECO:0000313" key="6">
    <source>
        <dbReference type="EMBL" id="KYC46167.1"/>
    </source>
</evidence>
<feature type="transmembrane region" description="Helical" evidence="5">
    <location>
        <begin position="335"/>
        <end position="357"/>
    </location>
</feature>
<dbReference type="EMBL" id="LNGF01000048">
    <property type="protein sequence ID" value="KYC46730.1"/>
    <property type="molecule type" value="Genomic_DNA"/>
</dbReference>
<accession>A0A150J1B6</accession>
<feature type="transmembrane region" description="Helical" evidence="5">
    <location>
        <begin position="282"/>
        <end position="306"/>
    </location>
</feature>
<organism evidence="8 11">
    <name type="scientific">Candidatus Methanofastidiosum methylothiophilum</name>
    <dbReference type="NCBI Taxonomy" id="1705564"/>
    <lineage>
        <taxon>Archaea</taxon>
        <taxon>Methanobacteriati</taxon>
        <taxon>Methanobacteriota</taxon>
        <taxon>Stenosarchaea group</taxon>
        <taxon>Candidatus Methanofastidiosia</taxon>
        <taxon>Candidatus Methanofastidiosales</taxon>
        <taxon>Candidatus Methanofastidiosaceae</taxon>
        <taxon>Candidatus Methanofastidiosum</taxon>
    </lineage>
</organism>
<dbReference type="EMBL" id="LNGE01000003">
    <property type="protein sequence ID" value="KYC46167.1"/>
    <property type="molecule type" value="Genomic_DNA"/>
</dbReference>
<evidence type="ECO:0000256" key="2">
    <source>
        <dbReference type="ARBA" id="ARBA00022692"/>
    </source>
</evidence>
<keyword evidence="2 5" id="KW-0812">Transmembrane</keyword>
<evidence type="ECO:0000256" key="3">
    <source>
        <dbReference type="ARBA" id="ARBA00022989"/>
    </source>
</evidence>
<dbReference type="Proteomes" id="UP000092401">
    <property type="component" value="Unassembled WGS sequence"/>
</dbReference>
<keyword evidence="3 5" id="KW-1133">Transmembrane helix</keyword>
<accession>A0A150IMK4</accession>
<dbReference type="EMBL" id="LNJC01000004">
    <property type="protein sequence ID" value="KYC51041.1"/>
    <property type="molecule type" value="Genomic_DNA"/>
</dbReference>
<evidence type="ECO:0000313" key="10">
    <source>
        <dbReference type="Proteomes" id="UP000092401"/>
    </source>
</evidence>
<evidence type="ECO:0000256" key="5">
    <source>
        <dbReference type="SAM" id="Phobius"/>
    </source>
</evidence>
<evidence type="ECO:0000256" key="4">
    <source>
        <dbReference type="ARBA" id="ARBA00023136"/>
    </source>
</evidence>
<feature type="transmembrane region" description="Helical" evidence="5">
    <location>
        <begin position="98"/>
        <end position="117"/>
    </location>
</feature>
<dbReference type="Proteomes" id="UP000092403">
    <property type="component" value="Unassembled WGS sequence"/>
</dbReference>
<dbReference type="InterPro" id="IPR005372">
    <property type="entry name" value="UPF0182"/>
</dbReference>
<dbReference type="GO" id="GO:0005576">
    <property type="term" value="C:extracellular region"/>
    <property type="evidence" value="ECO:0007669"/>
    <property type="project" value="TreeGrafter"/>
</dbReference>
<feature type="transmembrane region" description="Helical" evidence="5">
    <location>
        <begin position="212"/>
        <end position="236"/>
    </location>
</feature>
<feature type="transmembrane region" description="Helical" evidence="5">
    <location>
        <begin position="248"/>
        <end position="270"/>
    </location>
</feature>
<dbReference type="Proteomes" id="UP000091929">
    <property type="component" value="Unassembled WGS sequence"/>
</dbReference>
<proteinExistence type="predicted"/>
<comment type="caution">
    <text evidence="8">The sequence shown here is derived from an EMBL/GenBank/DDBJ whole genome shotgun (WGS) entry which is preliminary data.</text>
</comment>
<keyword evidence="4 5" id="KW-0472">Membrane</keyword>
<evidence type="ECO:0000313" key="11">
    <source>
        <dbReference type="Proteomes" id="UP000092403"/>
    </source>
</evidence>
<evidence type="ECO:0000313" key="8">
    <source>
        <dbReference type="EMBL" id="KYC51041.1"/>
    </source>
</evidence>
<keyword evidence="1" id="KW-1003">Cell membrane</keyword>